<keyword evidence="2" id="KW-0614">Plasmid</keyword>
<dbReference type="EMBL" id="JAKZEU010000001">
    <property type="protein sequence ID" value="MCQ0969180.1"/>
    <property type="molecule type" value="Genomic_DNA"/>
</dbReference>
<geneLocation type="plasmid" evidence="2">
    <name>unnamed1</name>
</geneLocation>
<protein>
    <submittedName>
        <fullName evidence="2">Uncharacterized protein</fullName>
    </submittedName>
</protein>
<dbReference type="Proteomes" id="UP001203945">
    <property type="component" value="Unassembled WGS sequence"/>
</dbReference>
<keyword evidence="3" id="KW-1185">Reference proteome</keyword>
<comment type="caution">
    <text evidence="2">The sequence shown here is derived from an EMBL/GenBank/DDBJ whole genome shotgun (WGS) entry which is preliminary data.</text>
</comment>
<reference evidence="2 3" key="1">
    <citation type="submission" date="2022-03" db="EMBL/GenBank/DDBJ databases">
        <authorList>
            <person name="He Y."/>
        </authorList>
    </citation>
    <scope>NUCLEOTIDE SEQUENCE [LARGE SCALE GENOMIC DNA]</scope>
    <source>
        <strain evidence="2 3">TK19116</strain>
        <plasmid evidence="2">unnamed1</plasmid>
    </source>
</reference>
<sequence>MNDNSLPPARSDAEKTRPPMGSLRYDAPQELFLNLPQIAELTQQRPRPGEDALAFLGRLRSSTTPEEAVTYTAFAALPQMAVRWGYECLRLMAEHLDPMERPMMELIAAWLDHPSTAMRQRIALEALWAPSRSPSVLLGLAVAWSGGPVAPNDPMPAALHRAPRSVNSAVLSCLARSDLRARSVYLARFIDMAESLFRVY</sequence>
<evidence type="ECO:0000313" key="2">
    <source>
        <dbReference type="EMBL" id="MCQ0969180.1"/>
    </source>
</evidence>
<name>A0ABT1MLL4_9RHOB</name>
<proteinExistence type="predicted"/>
<gene>
    <name evidence="2" type="ORF">MLD63_01855</name>
</gene>
<organism evidence="2 3">
    <name type="scientific">Paracoccus albicereus</name>
    <dbReference type="NCBI Taxonomy" id="2922394"/>
    <lineage>
        <taxon>Bacteria</taxon>
        <taxon>Pseudomonadati</taxon>
        <taxon>Pseudomonadota</taxon>
        <taxon>Alphaproteobacteria</taxon>
        <taxon>Rhodobacterales</taxon>
        <taxon>Paracoccaceae</taxon>
        <taxon>Paracoccus</taxon>
    </lineage>
</organism>
<dbReference type="InterPro" id="IPR053855">
    <property type="entry name" value="DUF6931"/>
</dbReference>
<dbReference type="Pfam" id="PF22011">
    <property type="entry name" value="DUF6931"/>
    <property type="match status" value="1"/>
</dbReference>
<feature type="region of interest" description="Disordered" evidence="1">
    <location>
        <begin position="1"/>
        <end position="24"/>
    </location>
</feature>
<evidence type="ECO:0000313" key="3">
    <source>
        <dbReference type="Proteomes" id="UP001203945"/>
    </source>
</evidence>
<evidence type="ECO:0000256" key="1">
    <source>
        <dbReference type="SAM" id="MobiDB-lite"/>
    </source>
</evidence>
<accession>A0ABT1MLL4</accession>
<dbReference type="RefSeq" id="WP_255328135.1">
    <property type="nucleotide sequence ID" value="NZ_JAKZEU010000001.1"/>
</dbReference>